<proteinExistence type="predicted"/>
<keyword evidence="3" id="KW-1185">Reference proteome</keyword>
<name>A0A5K7X838_9BACT</name>
<feature type="compositionally biased region" description="Basic and acidic residues" evidence="1">
    <location>
        <begin position="1"/>
        <end position="18"/>
    </location>
</feature>
<evidence type="ECO:0000313" key="3">
    <source>
        <dbReference type="Proteomes" id="UP000326837"/>
    </source>
</evidence>
<organism evidence="2 3">
    <name type="scientific">Lacipirellula parvula</name>
    <dbReference type="NCBI Taxonomy" id="2650471"/>
    <lineage>
        <taxon>Bacteria</taxon>
        <taxon>Pseudomonadati</taxon>
        <taxon>Planctomycetota</taxon>
        <taxon>Planctomycetia</taxon>
        <taxon>Pirellulales</taxon>
        <taxon>Lacipirellulaceae</taxon>
        <taxon>Lacipirellula</taxon>
    </lineage>
</organism>
<dbReference type="KEGG" id="lpav:PLANPX_0225"/>
<dbReference type="Proteomes" id="UP000326837">
    <property type="component" value="Chromosome"/>
</dbReference>
<evidence type="ECO:0000256" key="1">
    <source>
        <dbReference type="SAM" id="MobiDB-lite"/>
    </source>
</evidence>
<accession>A0A5K7X838</accession>
<protein>
    <submittedName>
        <fullName evidence="2">Uncharacterized protein</fullName>
    </submittedName>
</protein>
<reference evidence="3" key="1">
    <citation type="submission" date="2019-10" db="EMBL/GenBank/DDBJ databases">
        <title>Lacipirellula parvula gen. nov., sp. nov., representing a lineage of planctomycetes widespread in freshwater anoxic habitats, and description of the family Lacipirellulaceae.</title>
        <authorList>
            <person name="Dedysh S.N."/>
            <person name="Kulichevskaya I.S."/>
            <person name="Beletsky A.V."/>
            <person name="Rakitin A.L."/>
            <person name="Mardanov A.V."/>
            <person name="Ivanova A.A."/>
            <person name="Saltykova V.X."/>
            <person name="Rijpstra W.I.C."/>
            <person name="Sinninghe Damste J.S."/>
            <person name="Ravin N.V."/>
        </authorList>
    </citation>
    <scope>NUCLEOTIDE SEQUENCE [LARGE SCALE GENOMIC DNA]</scope>
    <source>
        <strain evidence="3">PX69</strain>
    </source>
</reference>
<gene>
    <name evidence="2" type="ORF">PLANPX_0225</name>
</gene>
<feature type="region of interest" description="Disordered" evidence="1">
    <location>
        <begin position="1"/>
        <end position="28"/>
    </location>
</feature>
<sequence length="48" mass="5579">MNRQGRQERQGIRGELNHDGTTSTTEYGTADKRRLFSLASICVHRRFQ</sequence>
<dbReference type="EMBL" id="AP021861">
    <property type="protein sequence ID" value="BBO30613.1"/>
    <property type="molecule type" value="Genomic_DNA"/>
</dbReference>
<evidence type="ECO:0000313" key="2">
    <source>
        <dbReference type="EMBL" id="BBO30613.1"/>
    </source>
</evidence>
<dbReference type="AlphaFoldDB" id="A0A5K7X838"/>